<keyword evidence="6 7" id="KW-0472">Membrane</keyword>
<evidence type="ECO:0000256" key="7">
    <source>
        <dbReference type="SAM" id="Phobius"/>
    </source>
</evidence>
<keyword evidence="3" id="KW-1003">Cell membrane</keyword>
<evidence type="ECO:0000256" key="6">
    <source>
        <dbReference type="ARBA" id="ARBA00023136"/>
    </source>
</evidence>
<dbReference type="InterPro" id="IPR050833">
    <property type="entry name" value="Poly_Biosynth_Transport"/>
</dbReference>
<feature type="transmembrane region" description="Helical" evidence="7">
    <location>
        <begin position="440"/>
        <end position="463"/>
    </location>
</feature>
<feature type="transmembrane region" description="Helical" evidence="7">
    <location>
        <begin position="417"/>
        <end position="434"/>
    </location>
</feature>
<gene>
    <name evidence="8" type="ORF">QJ043_08820</name>
</gene>
<proteinExistence type="inferred from homology"/>
<evidence type="ECO:0000256" key="3">
    <source>
        <dbReference type="ARBA" id="ARBA00022475"/>
    </source>
</evidence>
<feature type="transmembrane region" description="Helical" evidence="7">
    <location>
        <begin position="172"/>
        <end position="192"/>
    </location>
</feature>
<feature type="transmembrane region" description="Helical" evidence="7">
    <location>
        <begin position="83"/>
        <end position="108"/>
    </location>
</feature>
<dbReference type="EMBL" id="JASJEX010000004">
    <property type="protein sequence ID" value="MDJ1130175.1"/>
    <property type="molecule type" value="Genomic_DNA"/>
</dbReference>
<feature type="transmembrane region" description="Helical" evidence="7">
    <location>
        <begin position="292"/>
        <end position="316"/>
    </location>
</feature>
<evidence type="ECO:0000256" key="1">
    <source>
        <dbReference type="ARBA" id="ARBA00004651"/>
    </source>
</evidence>
<feature type="transmembrane region" description="Helical" evidence="7">
    <location>
        <begin position="114"/>
        <end position="134"/>
    </location>
</feature>
<name>A0ABT6ZM95_9ACTN</name>
<evidence type="ECO:0000256" key="2">
    <source>
        <dbReference type="ARBA" id="ARBA00007430"/>
    </source>
</evidence>
<evidence type="ECO:0000256" key="4">
    <source>
        <dbReference type="ARBA" id="ARBA00022692"/>
    </source>
</evidence>
<feature type="transmembrane region" description="Helical" evidence="7">
    <location>
        <begin position="146"/>
        <end position="166"/>
    </location>
</feature>
<feature type="transmembrane region" description="Helical" evidence="7">
    <location>
        <begin position="382"/>
        <end position="405"/>
    </location>
</feature>
<sequence length="476" mass="51505">MSTKQPVSFKGAAIIQFVSKYATVAIQLVITAILSRLISPEAFGEVAIVTVFTSFFAVFSDMGIGAAIVQFRDLTVKDYEKVFTFSLLLALALGVLFCGISPLIAFFYDDDGLVPLLLASAPSLVFNTLNMVPNGLMLRDKRFREIGFRLVVCTVVSGAVASAAALLGLGAYALVFQTVLSALLTFVWNLWLSPLRRLDIHFMGPLREIFSYSSFQFGFTTVNYFSRNLDNLLIGKFFGDAQLGYYSKSYSLTTYPMSMFSSLISGIVQPYMAEHQDEPSYIFAFWRKLTKLISLIGAPIAACLVVCASEIIAIMYGPQWAASVPLFQALSFSVYTQMLGNSTGGFYQSIGRTDLMFRVGLINTGITLAGLAVGIVSGSLQTIADCIAVAFVLHVFVSFGVLVKAGFHESAACFKQFVPDVLTAVVAGALAWWVGSLVTLGVFGSLVVKCLVGLVVFVVAYGTTGQLKFIKSMLKA</sequence>
<comment type="similarity">
    <text evidence="2">Belongs to the polysaccharide synthase family.</text>
</comment>
<reference evidence="8" key="1">
    <citation type="submission" date="2023-05" db="EMBL/GenBank/DDBJ databases">
        <title>[olsenella] sp. nov., isolated from a pig farm feces dump.</title>
        <authorList>
            <person name="Chang Y.-H."/>
        </authorList>
    </citation>
    <scope>NUCLEOTIDE SEQUENCE</scope>
    <source>
        <strain evidence="8">YH-ols2217</strain>
    </source>
</reference>
<feature type="transmembrane region" description="Helical" evidence="7">
    <location>
        <begin position="322"/>
        <end position="343"/>
    </location>
</feature>
<dbReference type="PANTHER" id="PTHR30250:SF10">
    <property type="entry name" value="LIPOPOLYSACCHARIDE BIOSYNTHESIS PROTEIN WZXC"/>
    <property type="match status" value="1"/>
</dbReference>
<evidence type="ECO:0000313" key="9">
    <source>
        <dbReference type="Proteomes" id="UP001431693"/>
    </source>
</evidence>
<comment type="subcellular location">
    <subcellularLocation>
        <location evidence="1">Cell membrane</location>
        <topology evidence="1">Multi-pass membrane protein</topology>
    </subcellularLocation>
</comment>
<feature type="transmembrane region" description="Helical" evidence="7">
    <location>
        <begin position="46"/>
        <end position="71"/>
    </location>
</feature>
<keyword evidence="5 7" id="KW-1133">Transmembrane helix</keyword>
<evidence type="ECO:0000256" key="5">
    <source>
        <dbReference type="ARBA" id="ARBA00022989"/>
    </source>
</evidence>
<keyword evidence="9" id="KW-1185">Reference proteome</keyword>
<dbReference type="CDD" id="cd13127">
    <property type="entry name" value="MATE_tuaB_like"/>
    <property type="match status" value="1"/>
</dbReference>
<comment type="caution">
    <text evidence="8">The sequence shown here is derived from an EMBL/GenBank/DDBJ whole genome shotgun (WGS) entry which is preliminary data.</text>
</comment>
<dbReference type="RefSeq" id="WP_283713339.1">
    <property type="nucleotide sequence ID" value="NZ_JASJEW010000003.1"/>
</dbReference>
<accession>A0ABT6ZM95</accession>
<feature type="transmembrane region" description="Helical" evidence="7">
    <location>
        <begin position="355"/>
        <end position="376"/>
    </location>
</feature>
<dbReference type="PANTHER" id="PTHR30250">
    <property type="entry name" value="PST FAMILY PREDICTED COLANIC ACID TRANSPORTER"/>
    <property type="match status" value="1"/>
</dbReference>
<dbReference type="Proteomes" id="UP001431693">
    <property type="component" value="Unassembled WGS sequence"/>
</dbReference>
<feature type="transmembrane region" description="Helical" evidence="7">
    <location>
        <begin position="12"/>
        <end position="34"/>
    </location>
</feature>
<keyword evidence="4 7" id="KW-0812">Transmembrane</keyword>
<evidence type="ECO:0000313" key="8">
    <source>
        <dbReference type="EMBL" id="MDJ1130175.1"/>
    </source>
</evidence>
<protein>
    <submittedName>
        <fullName evidence="8">Lipopolysaccharide biosynthesis protein</fullName>
    </submittedName>
</protein>
<dbReference type="Pfam" id="PF13440">
    <property type="entry name" value="Polysacc_synt_3"/>
    <property type="match status" value="1"/>
</dbReference>
<organism evidence="8 9">
    <name type="scientific">Kribbibacterium absianum</name>
    <dbReference type="NCBI Taxonomy" id="3044210"/>
    <lineage>
        <taxon>Bacteria</taxon>
        <taxon>Bacillati</taxon>
        <taxon>Actinomycetota</taxon>
        <taxon>Coriobacteriia</taxon>
        <taxon>Coriobacteriales</taxon>
        <taxon>Kribbibacteriaceae</taxon>
        <taxon>Kribbibacterium</taxon>
    </lineage>
</organism>